<reference evidence="1 2" key="1">
    <citation type="submission" date="2018-08" db="EMBL/GenBank/DDBJ databases">
        <title>A genome reference for cultivated species of the human gut microbiota.</title>
        <authorList>
            <person name="Zou Y."/>
            <person name="Xue W."/>
            <person name="Luo G."/>
        </authorList>
    </citation>
    <scope>NUCLEOTIDE SEQUENCE [LARGE SCALE GENOMIC DNA]</scope>
    <source>
        <strain evidence="1 2">TF10-34</strain>
    </source>
</reference>
<dbReference type="AlphaFoldDB" id="A0A3E4NKJ4"/>
<proteinExistence type="predicted"/>
<name>A0A3E4NKJ4_9BACE</name>
<comment type="caution">
    <text evidence="1">The sequence shown here is derived from an EMBL/GenBank/DDBJ whole genome shotgun (WGS) entry which is preliminary data.</text>
</comment>
<dbReference type="Proteomes" id="UP000261210">
    <property type="component" value="Unassembled WGS sequence"/>
</dbReference>
<evidence type="ECO:0000313" key="2">
    <source>
        <dbReference type="Proteomes" id="UP000261210"/>
    </source>
</evidence>
<sequence length="162" mass="17216">MRCGEVGRRDKFACAAGVTVQAGVDGFGQTEHGRGYVGSDEGAYAVVDKVVFRIGVAVGVSVVDKEVAAEDNSSVMGHCRVGIVGGADADDEVGGIGSNGLREHFVFFEGTRSVDSRCHKVFDAADYDLQRFFSFSGKGEDSTGLAHAVVSVARSVYHFREW</sequence>
<evidence type="ECO:0000313" key="1">
    <source>
        <dbReference type="EMBL" id="RGK65048.1"/>
    </source>
</evidence>
<dbReference type="EMBL" id="QSQU01000008">
    <property type="protein sequence ID" value="RGK65048.1"/>
    <property type="molecule type" value="Genomic_DNA"/>
</dbReference>
<gene>
    <name evidence="1" type="ORF">DXD03_07340</name>
</gene>
<dbReference type="GO" id="GO:0005198">
    <property type="term" value="F:structural molecule activity"/>
    <property type="evidence" value="ECO:0007669"/>
    <property type="project" value="InterPro"/>
</dbReference>
<organism evidence="1 2">
    <name type="scientific">Bacteroides xylanisolvens</name>
    <dbReference type="NCBI Taxonomy" id="371601"/>
    <lineage>
        <taxon>Bacteria</taxon>
        <taxon>Pseudomonadati</taxon>
        <taxon>Bacteroidota</taxon>
        <taxon>Bacteroidia</taxon>
        <taxon>Bacteroidales</taxon>
        <taxon>Bacteroidaceae</taxon>
        <taxon>Bacteroides</taxon>
    </lineage>
</organism>
<protein>
    <submittedName>
        <fullName evidence="1">Uncharacterized protein</fullName>
    </submittedName>
</protein>
<accession>A0A3E4NKJ4</accession>